<evidence type="ECO:0000313" key="2">
    <source>
        <dbReference type="EMBL" id="PRQ19264.1"/>
    </source>
</evidence>
<gene>
    <name evidence="2" type="ORF">RchiOBHm_Chr7g0215301</name>
</gene>
<keyword evidence="2" id="KW-0808">Transferase</keyword>
<dbReference type="EMBL" id="PDCK01000045">
    <property type="protein sequence ID" value="PRQ19264.1"/>
    <property type="molecule type" value="Genomic_DNA"/>
</dbReference>
<dbReference type="AlphaFoldDB" id="A0A2P6PBF5"/>
<dbReference type="OMA" id="PICNTRI"/>
<comment type="caution">
    <text evidence="2">The sequence shown here is derived from an EMBL/GenBank/DDBJ whole genome shotgun (WGS) entry which is preliminary data.</text>
</comment>
<sequence>MYWQPEARGMFTVKTTYWIARECVLSDALTATSNGDPFKPLWKKLWNSKILGKVQIYVWCACHDLLPTRDRLLLKGYDGDPSCLICQHRLEDTKHLFCQYPIATKLFLLHNSL</sequence>
<accession>A0A2P6PBF5</accession>
<evidence type="ECO:0000259" key="1">
    <source>
        <dbReference type="Pfam" id="PF13966"/>
    </source>
</evidence>
<keyword evidence="2" id="KW-0548">Nucleotidyltransferase</keyword>
<dbReference type="Pfam" id="PF13966">
    <property type="entry name" value="zf-RVT"/>
    <property type="match status" value="1"/>
</dbReference>
<dbReference type="InterPro" id="IPR026960">
    <property type="entry name" value="RVT-Znf"/>
</dbReference>
<protein>
    <submittedName>
        <fullName evidence="2">Putative reverse transcriptase zinc-binding domain-containing protein</fullName>
    </submittedName>
</protein>
<organism evidence="2 3">
    <name type="scientific">Rosa chinensis</name>
    <name type="common">China rose</name>
    <dbReference type="NCBI Taxonomy" id="74649"/>
    <lineage>
        <taxon>Eukaryota</taxon>
        <taxon>Viridiplantae</taxon>
        <taxon>Streptophyta</taxon>
        <taxon>Embryophyta</taxon>
        <taxon>Tracheophyta</taxon>
        <taxon>Spermatophyta</taxon>
        <taxon>Magnoliopsida</taxon>
        <taxon>eudicotyledons</taxon>
        <taxon>Gunneridae</taxon>
        <taxon>Pentapetalae</taxon>
        <taxon>rosids</taxon>
        <taxon>fabids</taxon>
        <taxon>Rosales</taxon>
        <taxon>Rosaceae</taxon>
        <taxon>Rosoideae</taxon>
        <taxon>Rosoideae incertae sedis</taxon>
        <taxon>Rosa</taxon>
    </lineage>
</organism>
<evidence type="ECO:0000313" key="3">
    <source>
        <dbReference type="Proteomes" id="UP000238479"/>
    </source>
</evidence>
<proteinExistence type="predicted"/>
<keyword evidence="2" id="KW-0695">RNA-directed DNA polymerase</keyword>
<reference evidence="2 3" key="1">
    <citation type="journal article" date="2018" name="Nat. Genet.">
        <title>The Rosa genome provides new insights in the design of modern roses.</title>
        <authorList>
            <person name="Bendahmane M."/>
        </authorList>
    </citation>
    <scope>NUCLEOTIDE SEQUENCE [LARGE SCALE GENOMIC DNA]</scope>
    <source>
        <strain evidence="3">cv. Old Blush</strain>
    </source>
</reference>
<keyword evidence="3" id="KW-1185">Reference proteome</keyword>
<name>A0A2P6PBF5_ROSCH</name>
<feature type="domain" description="Reverse transcriptase zinc-binding" evidence="1">
    <location>
        <begin position="37"/>
        <end position="105"/>
    </location>
</feature>
<dbReference type="Proteomes" id="UP000238479">
    <property type="component" value="Chromosome 7"/>
</dbReference>
<dbReference type="GO" id="GO:0003964">
    <property type="term" value="F:RNA-directed DNA polymerase activity"/>
    <property type="evidence" value="ECO:0007669"/>
    <property type="project" value="UniProtKB-KW"/>
</dbReference>
<dbReference type="Gramene" id="PRQ19264">
    <property type="protein sequence ID" value="PRQ19264"/>
    <property type="gene ID" value="RchiOBHm_Chr7g0215301"/>
</dbReference>